<sequence>MFLAAATPAPAAETVTADDTARFLAGMAPSAGSPLTPLTKDPAWQHHARFFDAAFAQLEQRQLSKIRSWSAANLAAPKPTMFYMFSGPDFLYADAFYSKATTYVLSALEPPGSVPDLVRLPRGGVGAALYNVEHSMSSILSFSFFITKMMKVDLRAGQLNGTLPILYVFLARSGKTIRDVSPVALDDKGQAHLGNENPGNIATRGVRILFAGSDGAEKTLYYFSTDLSNPGVKASGFLKFCQTLAPGNSLIKSASYLLHSGNFSTVRDFILANSATIIQDDSGIPLAYYSPKKWRFFPFGRYAGPISEFPNKYQEQYAELFRRAQPMDFGIGYRWRTYESNLLLSVRLAADDTGHADTTSSAEPAPLPPKPPRPKKPRPPAPIGPPPGYFWFSR</sequence>
<dbReference type="Proteomes" id="UP000189935">
    <property type="component" value="Chromosome I"/>
</dbReference>
<feature type="region of interest" description="Disordered" evidence="1">
    <location>
        <begin position="354"/>
        <end position="394"/>
    </location>
</feature>
<accession>A0A1M7CUI3</accession>
<evidence type="ECO:0000256" key="1">
    <source>
        <dbReference type="SAM" id="MobiDB-lite"/>
    </source>
</evidence>
<dbReference type="EMBL" id="LT670844">
    <property type="protein sequence ID" value="SHL70885.1"/>
    <property type="molecule type" value="Genomic_DNA"/>
</dbReference>
<evidence type="ECO:0000313" key="3">
    <source>
        <dbReference type="Proteomes" id="UP000189935"/>
    </source>
</evidence>
<protein>
    <submittedName>
        <fullName evidence="2">Uncharacterized protein</fullName>
    </submittedName>
</protein>
<gene>
    <name evidence="2" type="ORF">SAMN05444159_6610</name>
</gene>
<evidence type="ECO:0000313" key="2">
    <source>
        <dbReference type="EMBL" id="SHL70885.1"/>
    </source>
</evidence>
<feature type="compositionally biased region" description="Pro residues" evidence="1">
    <location>
        <begin position="379"/>
        <end position="388"/>
    </location>
</feature>
<proteinExistence type="predicted"/>
<reference evidence="2 3" key="1">
    <citation type="submission" date="2016-11" db="EMBL/GenBank/DDBJ databases">
        <authorList>
            <person name="Jaros S."/>
            <person name="Januszkiewicz K."/>
            <person name="Wedrychowicz H."/>
        </authorList>
    </citation>
    <scope>NUCLEOTIDE SEQUENCE [LARGE SCALE GENOMIC DNA]</scope>
    <source>
        <strain evidence="2 3">GAS499</strain>
    </source>
</reference>
<dbReference type="AlphaFoldDB" id="A0A1M7CUI3"/>
<name>A0A1M7CUI3_9BRAD</name>
<organism evidence="2 3">
    <name type="scientific">Bradyrhizobium lablabi</name>
    <dbReference type="NCBI Taxonomy" id="722472"/>
    <lineage>
        <taxon>Bacteria</taxon>
        <taxon>Pseudomonadati</taxon>
        <taxon>Pseudomonadota</taxon>
        <taxon>Alphaproteobacteria</taxon>
        <taxon>Hyphomicrobiales</taxon>
        <taxon>Nitrobacteraceae</taxon>
        <taxon>Bradyrhizobium</taxon>
    </lineage>
</organism>